<organism evidence="3 4">
    <name type="scientific">Candidatus Jorgensenbacteria bacterium GW2011_GWB1_50_10</name>
    <dbReference type="NCBI Taxonomy" id="1618665"/>
    <lineage>
        <taxon>Bacteria</taxon>
        <taxon>Candidatus Joergenseniibacteriota</taxon>
    </lineage>
</organism>
<keyword evidence="1" id="KW-0472">Membrane</keyword>
<evidence type="ECO:0000313" key="3">
    <source>
        <dbReference type="EMBL" id="KKW15059.1"/>
    </source>
</evidence>
<protein>
    <recommendedName>
        <fullName evidence="2">DUF5671 domain-containing protein</fullName>
    </recommendedName>
</protein>
<dbReference type="InterPro" id="IPR043728">
    <property type="entry name" value="DUF5671"/>
</dbReference>
<dbReference type="EMBL" id="LCQK01000002">
    <property type="protein sequence ID" value="KKW15059.1"/>
    <property type="molecule type" value="Genomic_DNA"/>
</dbReference>
<dbReference type="STRING" id="1618665.UY55_C0002G0117"/>
<feature type="transmembrane region" description="Helical" evidence="1">
    <location>
        <begin position="91"/>
        <end position="116"/>
    </location>
</feature>
<accession>A0A0G1Z7V2</accession>
<dbReference type="SUPFAM" id="SSF103473">
    <property type="entry name" value="MFS general substrate transporter"/>
    <property type="match status" value="1"/>
</dbReference>
<dbReference type="Pfam" id="PF18920">
    <property type="entry name" value="DUF5671"/>
    <property type="match status" value="1"/>
</dbReference>
<proteinExistence type="predicted"/>
<evidence type="ECO:0000259" key="2">
    <source>
        <dbReference type="Pfam" id="PF18920"/>
    </source>
</evidence>
<feature type="transmembrane region" description="Helical" evidence="1">
    <location>
        <begin position="52"/>
        <end position="70"/>
    </location>
</feature>
<dbReference type="InterPro" id="IPR036259">
    <property type="entry name" value="MFS_trans_sf"/>
</dbReference>
<feature type="transmembrane region" description="Helical" evidence="1">
    <location>
        <begin position="122"/>
        <end position="145"/>
    </location>
</feature>
<dbReference type="Proteomes" id="UP000034224">
    <property type="component" value="Unassembled WGS sequence"/>
</dbReference>
<dbReference type="AlphaFoldDB" id="A0A0G1Z7V2"/>
<name>A0A0G1Z7V2_9BACT</name>
<sequence length="321" mass="36233">MNPRITAKDFFLHIGTITLLYVGTVALLNLLFRVINVAFPQVNQYGYYSGPISLPVATLIVVFPLFLFLASILRRSYKEDPSRKEYPVRKWLIYISLFAAGAVLAGDLVTVIYYFLDGRELTTGFVLKILAVFVVIGGIFGYFTDDLKDRLTGGRRNFWRIAAAVLVLGSIVAGFTVIGSPRTQRLLRYDSQKISDLQAIQWQVVNYWQQKETLPPSLAALENPLQGSVVPTDPETKEPYEYRIKDISNRVFELCATFALSSRELVERGLSGMDGEVSKPYPAYPAGNGFDDSPYFKHEAGRQCFERTIDPDLFPPFEKRL</sequence>
<keyword evidence="1" id="KW-0812">Transmembrane</keyword>
<feature type="transmembrane region" description="Helical" evidence="1">
    <location>
        <begin position="12"/>
        <end position="32"/>
    </location>
</feature>
<comment type="caution">
    <text evidence="3">The sequence shown here is derived from an EMBL/GenBank/DDBJ whole genome shotgun (WGS) entry which is preliminary data.</text>
</comment>
<gene>
    <name evidence="3" type="ORF">UY55_C0002G0117</name>
</gene>
<reference evidence="3 4" key="1">
    <citation type="journal article" date="2015" name="Nature">
        <title>rRNA introns, odd ribosomes, and small enigmatic genomes across a large radiation of phyla.</title>
        <authorList>
            <person name="Brown C.T."/>
            <person name="Hug L.A."/>
            <person name="Thomas B.C."/>
            <person name="Sharon I."/>
            <person name="Castelle C.J."/>
            <person name="Singh A."/>
            <person name="Wilkins M.J."/>
            <person name="Williams K.H."/>
            <person name="Banfield J.F."/>
        </authorList>
    </citation>
    <scope>NUCLEOTIDE SEQUENCE [LARGE SCALE GENOMIC DNA]</scope>
</reference>
<evidence type="ECO:0000313" key="4">
    <source>
        <dbReference type="Proteomes" id="UP000034224"/>
    </source>
</evidence>
<feature type="transmembrane region" description="Helical" evidence="1">
    <location>
        <begin position="157"/>
        <end position="178"/>
    </location>
</feature>
<evidence type="ECO:0000256" key="1">
    <source>
        <dbReference type="SAM" id="Phobius"/>
    </source>
</evidence>
<feature type="domain" description="DUF5671" evidence="2">
    <location>
        <begin position="10"/>
        <end position="141"/>
    </location>
</feature>
<keyword evidence="1" id="KW-1133">Transmembrane helix</keyword>